<protein>
    <recommendedName>
        <fullName evidence="4">HNH endonuclease</fullName>
    </recommendedName>
</protein>
<reference evidence="2 3" key="1">
    <citation type="journal article" date="2020" name="ISME J.">
        <title>Comparative genomics reveals insights into cyanobacterial evolution and habitat adaptation.</title>
        <authorList>
            <person name="Chen M.Y."/>
            <person name="Teng W.K."/>
            <person name="Zhao L."/>
            <person name="Hu C.X."/>
            <person name="Zhou Y.K."/>
            <person name="Han B.P."/>
            <person name="Song L.R."/>
            <person name="Shu W.S."/>
        </authorList>
    </citation>
    <scope>NUCLEOTIDE SEQUENCE [LARGE SCALE GENOMIC DNA]</scope>
    <source>
        <strain evidence="2 3">FACHB-838</strain>
    </source>
</reference>
<accession>A0ABR8E627</accession>
<keyword evidence="3" id="KW-1185">Reference proteome</keyword>
<evidence type="ECO:0008006" key="4">
    <source>
        <dbReference type="Google" id="ProtNLM"/>
    </source>
</evidence>
<organism evidence="2 3">
    <name type="scientific">Nostoc flagelliforme FACHB-838</name>
    <dbReference type="NCBI Taxonomy" id="2692904"/>
    <lineage>
        <taxon>Bacteria</taxon>
        <taxon>Bacillati</taxon>
        <taxon>Cyanobacteriota</taxon>
        <taxon>Cyanophyceae</taxon>
        <taxon>Nostocales</taxon>
        <taxon>Nostocaceae</taxon>
        <taxon>Nostoc</taxon>
    </lineage>
</organism>
<evidence type="ECO:0000313" key="2">
    <source>
        <dbReference type="EMBL" id="MBD2535965.1"/>
    </source>
</evidence>
<proteinExistence type="predicted"/>
<evidence type="ECO:0000313" key="3">
    <source>
        <dbReference type="Proteomes" id="UP000623440"/>
    </source>
</evidence>
<feature type="compositionally biased region" description="Basic residues" evidence="1">
    <location>
        <begin position="8"/>
        <end position="21"/>
    </location>
</feature>
<feature type="region of interest" description="Disordered" evidence="1">
    <location>
        <begin position="1"/>
        <end position="21"/>
    </location>
</feature>
<evidence type="ECO:0000256" key="1">
    <source>
        <dbReference type="SAM" id="MobiDB-lite"/>
    </source>
</evidence>
<comment type="caution">
    <text evidence="2">The sequence shown here is derived from an EMBL/GenBank/DDBJ whole genome shotgun (WGS) entry which is preliminary data.</text>
</comment>
<dbReference type="RefSeq" id="WP_190946743.1">
    <property type="nucleotide sequence ID" value="NZ_JACJSI010000363.1"/>
</dbReference>
<dbReference type="EMBL" id="JACJSI010000363">
    <property type="protein sequence ID" value="MBD2535965.1"/>
    <property type="molecule type" value="Genomic_DNA"/>
</dbReference>
<name>A0ABR8E627_9NOSO</name>
<dbReference type="Proteomes" id="UP000623440">
    <property type="component" value="Unassembled WGS sequence"/>
</dbReference>
<sequence>MAGINGARVKRKRGDSITRKSRLPRQLNWNARYGNPKEYRKQVAIAHRKTHNYCVVCLTKKSEEIHHAYYGNDIIGQSTFPTCYRCHNEICHSPINWIKSRSNPVWGNRNTDEFITRLRLGYQLLYGGIKHF</sequence>
<gene>
    <name evidence="2" type="ORF">H6G97_44245</name>
</gene>